<evidence type="ECO:0000313" key="3">
    <source>
        <dbReference type="Proteomes" id="UP001138661"/>
    </source>
</evidence>
<dbReference type="EMBL" id="JAHXDN010000005">
    <property type="protein sequence ID" value="MBW4709770.1"/>
    <property type="molecule type" value="Genomic_DNA"/>
</dbReference>
<sequence>MNKSISQKEFSELSGMSLSHVSNLEHSRANLSKEVLETYISVLNCSEAEANELQKKASFSNGLRKSPDPKSPNTPLQVMLAEFGDRLSPNGREAIRKILERETGEEMNALLFSSNQCAKGQKTPRRRPKRPSLHPSRFVEIALAAESARQKLCGNVRRVDVGHVVEKLIHLDQRFDCEVCEYLPPAFEGAFAVIVGHAEGHTLFVEQERYHSALNGVYFARHVIAHELGHHFLHPDKLRSDKALWLPPQELAKNTAKSFTSDNQIEQVVDNIEEVEAECFATLFLVPWTEFLKGTETKYLASDCGEQLDEVKRISRFMKIETVLNEFRAAIWSKGIRKHIVFGNAA</sequence>
<comment type="caution">
    <text evidence="2">The sequence shown here is derived from an EMBL/GenBank/DDBJ whole genome shotgun (WGS) entry which is preliminary data.</text>
</comment>
<dbReference type="CDD" id="cd00093">
    <property type="entry name" value="HTH_XRE"/>
    <property type="match status" value="1"/>
</dbReference>
<proteinExistence type="predicted"/>
<accession>A0A9X1JZY8</accession>
<dbReference type="PROSITE" id="PS50943">
    <property type="entry name" value="HTH_CROC1"/>
    <property type="match status" value="1"/>
</dbReference>
<organism evidence="2 3">
    <name type="scientific">Roseobacter insulae</name>
    <dbReference type="NCBI Taxonomy" id="2859783"/>
    <lineage>
        <taxon>Bacteria</taxon>
        <taxon>Pseudomonadati</taxon>
        <taxon>Pseudomonadota</taxon>
        <taxon>Alphaproteobacteria</taxon>
        <taxon>Rhodobacterales</taxon>
        <taxon>Roseobacteraceae</taxon>
        <taxon>Roseobacter</taxon>
    </lineage>
</organism>
<dbReference type="InterPro" id="IPR001387">
    <property type="entry name" value="Cro/C1-type_HTH"/>
</dbReference>
<name>A0A9X1JZY8_9RHOB</name>
<evidence type="ECO:0000259" key="1">
    <source>
        <dbReference type="PROSITE" id="PS50943"/>
    </source>
</evidence>
<feature type="domain" description="HTH cro/C1-type" evidence="1">
    <location>
        <begin position="3"/>
        <end position="50"/>
    </location>
</feature>
<keyword evidence="3" id="KW-1185">Reference proteome</keyword>
<evidence type="ECO:0000313" key="2">
    <source>
        <dbReference type="EMBL" id="MBW4709770.1"/>
    </source>
</evidence>
<protein>
    <submittedName>
        <fullName evidence="2">Helix-turn-helix domain-containing protein</fullName>
    </submittedName>
</protein>
<gene>
    <name evidence="2" type="ORF">KX928_18435</name>
</gene>
<dbReference type="Pfam" id="PF01381">
    <property type="entry name" value="HTH_3"/>
    <property type="match status" value="1"/>
</dbReference>
<dbReference type="AlphaFoldDB" id="A0A9X1JZY8"/>
<dbReference type="Proteomes" id="UP001138661">
    <property type="component" value="Unassembled WGS sequence"/>
</dbReference>
<reference evidence="2" key="1">
    <citation type="submission" date="2021-07" db="EMBL/GenBank/DDBJ databases">
        <title>Roseobacter insulae sp. nov., isolated from a tidal flat.</title>
        <authorList>
            <person name="Park S."/>
            <person name="Yoon J.-H."/>
        </authorList>
    </citation>
    <scope>NUCLEOTIDE SEQUENCE</scope>
    <source>
        <strain evidence="2">YSTF-M11</strain>
    </source>
</reference>